<dbReference type="CDD" id="cd06581">
    <property type="entry name" value="TM_PBP1_LivM_like"/>
    <property type="match status" value="1"/>
</dbReference>
<dbReference type="InterPro" id="IPR043428">
    <property type="entry name" value="LivM-like"/>
</dbReference>
<feature type="transmembrane region" description="Helical" evidence="6">
    <location>
        <begin position="404"/>
        <end position="424"/>
    </location>
</feature>
<dbReference type="CDD" id="cd06582">
    <property type="entry name" value="TM_PBP1_LivH_like"/>
    <property type="match status" value="1"/>
</dbReference>
<evidence type="ECO:0000256" key="4">
    <source>
        <dbReference type="ARBA" id="ARBA00022989"/>
    </source>
</evidence>
<accession>A0ABS6H7I5</accession>
<feature type="transmembrane region" description="Helical" evidence="6">
    <location>
        <begin position="525"/>
        <end position="550"/>
    </location>
</feature>
<evidence type="ECO:0000256" key="5">
    <source>
        <dbReference type="ARBA" id="ARBA00023136"/>
    </source>
</evidence>
<proteinExistence type="predicted"/>
<feature type="transmembrane region" description="Helical" evidence="6">
    <location>
        <begin position="562"/>
        <end position="589"/>
    </location>
</feature>
<evidence type="ECO:0000313" key="8">
    <source>
        <dbReference type="Proteomes" id="UP000689967"/>
    </source>
</evidence>
<keyword evidence="5 6" id="KW-0472">Membrane</keyword>
<keyword evidence="8" id="KW-1185">Reference proteome</keyword>
<protein>
    <submittedName>
        <fullName evidence="7">ABC transporter permease</fullName>
    </submittedName>
</protein>
<keyword evidence="3 6" id="KW-0812">Transmembrane</keyword>
<feature type="transmembrane region" description="Helical" evidence="6">
    <location>
        <begin position="479"/>
        <end position="497"/>
    </location>
</feature>
<dbReference type="PANTHER" id="PTHR30482:SF20">
    <property type="entry name" value="HIGH-AFFINITY BRANCHED-CHAIN AMINO ACID TRANSPORT SYSTEM PERMEASE PROTEIN LIVM"/>
    <property type="match status" value="1"/>
</dbReference>
<feature type="transmembrane region" description="Helical" evidence="6">
    <location>
        <begin position="12"/>
        <end position="35"/>
    </location>
</feature>
<dbReference type="Proteomes" id="UP000689967">
    <property type="component" value="Unassembled WGS sequence"/>
</dbReference>
<reference evidence="7 8" key="1">
    <citation type="submission" date="2021-01" db="EMBL/GenBank/DDBJ databases">
        <title>Roseomonas sp. nov, a bacterium isolated from an oil production mixture in Yumen Oilfield.</title>
        <authorList>
            <person name="Wu D."/>
        </authorList>
    </citation>
    <scope>NUCLEOTIDE SEQUENCE [LARGE SCALE GENOMIC DNA]</scope>
    <source>
        <strain evidence="7 8">ROY-5-3</strain>
    </source>
</reference>
<dbReference type="EMBL" id="JAERQM010000002">
    <property type="protein sequence ID" value="MBU8543792.1"/>
    <property type="molecule type" value="Genomic_DNA"/>
</dbReference>
<feature type="transmembrane region" description="Helical" evidence="6">
    <location>
        <begin position="65"/>
        <end position="84"/>
    </location>
</feature>
<feature type="transmembrane region" description="Helical" evidence="6">
    <location>
        <begin position="601"/>
        <end position="618"/>
    </location>
</feature>
<evidence type="ECO:0000313" key="7">
    <source>
        <dbReference type="EMBL" id="MBU8543792.1"/>
    </source>
</evidence>
<keyword evidence="2" id="KW-1003">Cell membrane</keyword>
<feature type="transmembrane region" description="Helical" evidence="6">
    <location>
        <begin position="231"/>
        <end position="254"/>
    </location>
</feature>
<gene>
    <name evidence="7" type="ORF">JJQ90_08745</name>
</gene>
<feature type="transmembrane region" description="Helical" evidence="6">
    <location>
        <begin position="128"/>
        <end position="159"/>
    </location>
</feature>
<feature type="transmembrane region" description="Helical" evidence="6">
    <location>
        <begin position="431"/>
        <end position="450"/>
    </location>
</feature>
<comment type="caution">
    <text evidence="7">The sequence shown here is derived from an EMBL/GenBank/DDBJ whole genome shotgun (WGS) entry which is preliminary data.</text>
</comment>
<evidence type="ECO:0000256" key="1">
    <source>
        <dbReference type="ARBA" id="ARBA00004651"/>
    </source>
</evidence>
<comment type="subcellular location">
    <subcellularLocation>
        <location evidence="1">Cell membrane</location>
        <topology evidence="1">Multi-pass membrane protein</topology>
    </subcellularLocation>
</comment>
<feature type="transmembrane region" description="Helical" evidence="6">
    <location>
        <begin position="291"/>
        <end position="315"/>
    </location>
</feature>
<feature type="transmembrane region" description="Helical" evidence="6">
    <location>
        <begin position="191"/>
        <end position="211"/>
    </location>
</feature>
<keyword evidence="4 6" id="KW-1133">Transmembrane helix</keyword>
<feature type="transmembrane region" description="Helical" evidence="6">
    <location>
        <begin position="349"/>
        <end position="368"/>
    </location>
</feature>
<feature type="transmembrane region" description="Helical" evidence="6">
    <location>
        <begin position="42"/>
        <end position="59"/>
    </location>
</feature>
<evidence type="ECO:0000256" key="3">
    <source>
        <dbReference type="ARBA" id="ARBA00022692"/>
    </source>
</evidence>
<dbReference type="RefSeq" id="WP_216874417.1">
    <property type="nucleotide sequence ID" value="NZ_JAERQM010000002.1"/>
</dbReference>
<organism evidence="7 8">
    <name type="scientific">Falsiroseomonas oleicola</name>
    <dbReference type="NCBI Taxonomy" id="2801474"/>
    <lineage>
        <taxon>Bacteria</taxon>
        <taxon>Pseudomonadati</taxon>
        <taxon>Pseudomonadota</taxon>
        <taxon>Alphaproteobacteria</taxon>
        <taxon>Acetobacterales</taxon>
        <taxon>Roseomonadaceae</taxon>
        <taxon>Falsiroseomonas</taxon>
    </lineage>
</organism>
<dbReference type="Pfam" id="PF02653">
    <property type="entry name" value="BPD_transp_2"/>
    <property type="match status" value="2"/>
</dbReference>
<feature type="transmembrane region" description="Helical" evidence="6">
    <location>
        <begin position="380"/>
        <end position="398"/>
    </location>
</feature>
<feature type="transmembrane region" description="Helical" evidence="6">
    <location>
        <begin position="96"/>
        <end position="116"/>
    </location>
</feature>
<dbReference type="InterPro" id="IPR001851">
    <property type="entry name" value="ABC_transp_permease"/>
</dbReference>
<feature type="transmembrane region" description="Helical" evidence="6">
    <location>
        <begin position="266"/>
        <end position="285"/>
    </location>
</feature>
<evidence type="ECO:0000256" key="6">
    <source>
        <dbReference type="SAM" id="Phobius"/>
    </source>
</evidence>
<name>A0ABS6H7I5_9PROT</name>
<evidence type="ECO:0000256" key="2">
    <source>
        <dbReference type="ARBA" id="ARBA00022475"/>
    </source>
</evidence>
<dbReference type="PANTHER" id="PTHR30482">
    <property type="entry name" value="HIGH-AFFINITY BRANCHED-CHAIN AMINO ACID TRANSPORT SYSTEM PERMEASE"/>
    <property type="match status" value="1"/>
</dbReference>
<feature type="transmembrane region" description="Helical" evidence="6">
    <location>
        <begin position="327"/>
        <end position="343"/>
    </location>
</feature>
<sequence>MIELFLSQLLNGLVIGSVYALIALGFSLVFGVANLINFAQGALLMLGAFFAFTLIQWGLPIVVAGLLSVLATAAVGMLVERLALRPLRNAPAIAPLLSTLAIAVIADAGAELIWSAESQPFPSPLQSFVVFVGGAFLTGVDIATFIVSLAVMGGLMIFLSRSWTGRALRATAQDPEAAAQMGIDVALMRQIAFGLAGALGALAGILVAMYYQSVFPQMGVPFGIKGFAAALLGGLASIPGAVLGGFLLGIFENLASGYVGEGSRDLIAYSLLILVLMVRPQGLLGTGKLEALGGVGGASGAIPTTSIIASLGGATARTRNWVLRPKLWMMLAAIALAAVLPWLGSAYIVQVAAGCAVFAMLALSLTLLSGSAGIISIGHAALFGFGAYLCAILGRNHGWPVEGILAAAAFGTALMAAVATLPAIRLTGHAVALATLAVGQVGYLLFLNWIELTRGPMGIAGISRGTLLGIPMQPLDRQYWLALLLLAVCYVIAHRLLESPIGRSWRAIREDRPAAHAAGVPVRRYLVLAAATSGLIAGLAGAQFAWLQAFVSPDSFVLETSIVLISMVVLGGMGNIAGAVIAGVLLAILPEALRAFDDWRMIVYGLILLALLRFRPQGLGGVR</sequence>